<keyword evidence="2" id="KW-1185">Reference proteome</keyword>
<gene>
    <name evidence="1" type="ORF">FK530_06875</name>
</gene>
<evidence type="ECO:0000313" key="2">
    <source>
        <dbReference type="Proteomes" id="UP000319375"/>
    </source>
</evidence>
<reference evidence="1 2" key="1">
    <citation type="submission" date="2019-06" db="EMBL/GenBank/DDBJ databases">
        <title>Tsukamurella conjunctivitidis sp. nov., Tsukamurella assacharolytica sp. nov. and Tsukamurella sputae sp. nov. isolated from patients with conjunctivitis, bacteraemia (lymphoma) and respiratory infection (sputum) in Hong Kong.</title>
        <authorList>
            <person name="Teng J.L.L."/>
            <person name="Lee H.H."/>
            <person name="Fong J.Y.H."/>
            <person name="Fok K.M.N."/>
            <person name="Lau S.K.P."/>
            <person name="Woo P.C.Y."/>
        </authorList>
    </citation>
    <scope>NUCLEOTIDE SEQUENCE [LARGE SCALE GENOMIC DNA]</scope>
    <source>
        <strain evidence="1 2">HKU72</strain>
    </source>
</reference>
<protein>
    <submittedName>
        <fullName evidence="1">Uncharacterized protein</fullName>
    </submittedName>
</protein>
<proteinExistence type="predicted"/>
<sequence>MSMLDVPDVPPLTAEQAVMIQRDMQLSRHLEAMDLSDDDRAALFDQKIALEKQFQASRDRSWNAWWRDSGRQEQIDRMVGR</sequence>
<accession>A0A5C5S709</accession>
<dbReference type="AlphaFoldDB" id="A0A5C5S709"/>
<evidence type="ECO:0000313" key="1">
    <source>
        <dbReference type="EMBL" id="TWS30225.1"/>
    </source>
</evidence>
<dbReference type="Proteomes" id="UP000319375">
    <property type="component" value="Unassembled WGS sequence"/>
</dbReference>
<comment type="caution">
    <text evidence="1">The sequence shown here is derived from an EMBL/GenBank/DDBJ whole genome shotgun (WGS) entry which is preliminary data.</text>
</comment>
<dbReference type="EMBL" id="VIGX01000002">
    <property type="protein sequence ID" value="TWS30225.1"/>
    <property type="molecule type" value="Genomic_DNA"/>
</dbReference>
<organism evidence="1 2">
    <name type="scientific">Tsukamurella conjunctivitidis</name>
    <dbReference type="NCBI Taxonomy" id="2592068"/>
    <lineage>
        <taxon>Bacteria</taxon>
        <taxon>Bacillati</taxon>
        <taxon>Actinomycetota</taxon>
        <taxon>Actinomycetes</taxon>
        <taxon>Mycobacteriales</taxon>
        <taxon>Tsukamurellaceae</taxon>
        <taxon>Tsukamurella</taxon>
    </lineage>
</organism>
<name>A0A5C5S709_9ACTN</name>
<dbReference type="RefSeq" id="WP_146486251.1">
    <property type="nucleotide sequence ID" value="NZ_VIGX01000002.1"/>
</dbReference>